<comment type="caution">
    <text evidence="1">The sequence shown here is derived from an EMBL/GenBank/DDBJ whole genome shotgun (WGS) entry which is preliminary data.</text>
</comment>
<evidence type="ECO:0000313" key="2">
    <source>
        <dbReference type="Proteomes" id="UP001054837"/>
    </source>
</evidence>
<gene>
    <name evidence="1" type="ORF">CDAR_196031</name>
</gene>
<proteinExistence type="predicted"/>
<reference evidence="1 2" key="1">
    <citation type="submission" date="2021-06" db="EMBL/GenBank/DDBJ databases">
        <title>Caerostris darwini draft genome.</title>
        <authorList>
            <person name="Kono N."/>
            <person name="Arakawa K."/>
        </authorList>
    </citation>
    <scope>NUCLEOTIDE SEQUENCE [LARGE SCALE GENOMIC DNA]</scope>
</reference>
<dbReference type="AlphaFoldDB" id="A0AAV4MHY9"/>
<keyword evidence="2" id="KW-1185">Reference proteome</keyword>
<sequence>MKNASLTVRNSQWKLGVNPDTQKNLFWKRVFFPAYRICIGPFEKSICNWSSIEATAAASLKKKKSIIFQTWDHLSHSVERTVRDERVIGYIAVSCATDLRSGWRLVLHHWQVSRSSRSYPNISNFFL</sequence>
<evidence type="ECO:0000313" key="1">
    <source>
        <dbReference type="EMBL" id="GIX71465.1"/>
    </source>
</evidence>
<protein>
    <submittedName>
        <fullName evidence="1">Uncharacterized protein</fullName>
    </submittedName>
</protein>
<dbReference type="EMBL" id="BPLQ01000453">
    <property type="protein sequence ID" value="GIX71465.1"/>
    <property type="molecule type" value="Genomic_DNA"/>
</dbReference>
<dbReference type="Proteomes" id="UP001054837">
    <property type="component" value="Unassembled WGS sequence"/>
</dbReference>
<name>A0AAV4MHY9_9ARAC</name>
<accession>A0AAV4MHY9</accession>
<organism evidence="1 2">
    <name type="scientific">Caerostris darwini</name>
    <dbReference type="NCBI Taxonomy" id="1538125"/>
    <lineage>
        <taxon>Eukaryota</taxon>
        <taxon>Metazoa</taxon>
        <taxon>Ecdysozoa</taxon>
        <taxon>Arthropoda</taxon>
        <taxon>Chelicerata</taxon>
        <taxon>Arachnida</taxon>
        <taxon>Araneae</taxon>
        <taxon>Araneomorphae</taxon>
        <taxon>Entelegynae</taxon>
        <taxon>Araneoidea</taxon>
        <taxon>Araneidae</taxon>
        <taxon>Caerostris</taxon>
    </lineage>
</organism>